<evidence type="ECO:0000313" key="4">
    <source>
        <dbReference type="Proteomes" id="UP000002257"/>
    </source>
</evidence>
<proteinExistence type="predicted"/>
<dbReference type="PANTHER" id="PTHR30469:SF15">
    <property type="entry name" value="HLYD FAMILY OF SECRETION PROTEINS"/>
    <property type="match status" value="1"/>
</dbReference>
<dbReference type="KEGG" id="msl:Msil_0091"/>
<dbReference type="Gene3D" id="2.40.420.20">
    <property type="match status" value="1"/>
</dbReference>
<dbReference type="eggNOG" id="COG0845">
    <property type="taxonomic scope" value="Bacteria"/>
</dbReference>
<organism evidence="3 4">
    <name type="scientific">Methylocella silvestris (strain DSM 15510 / CIP 108128 / LMG 27833 / NCIMB 13906 / BL2)</name>
    <dbReference type="NCBI Taxonomy" id="395965"/>
    <lineage>
        <taxon>Bacteria</taxon>
        <taxon>Pseudomonadati</taxon>
        <taxon>Pseudomonadota</taxon>
        <taxon>Alphaproteobacteria</taxon>
        <taxon>Hyphomicrobiales</taxon>
        <taxon>Beijerinckiaceae</taxon>
        <taxon>Methylocella</taxon>
    </lineage>
</organism>
<dbReference type="RefSeq" id="WP_012589143.1">
    <property type="nucleotide sequence ID" value="NC_011666.1"/>
</dbReference>
<evidence type="ECO:0000313" key="3">
    <source>
        <dbReference type="EMBL" id="ACK49073.1"/>
    </source>
</evidence>
<dbReference type="Gene3D" id="2.40.30.170">
    <property type="match status" value="1"/>
</dbReference>
<dbReference type="GO" id="GO:0015562">
    <property type="term" value="F:efflux transmembrane transporter activity"/>
    <property type="evidence" value="ECO:0007669"/>
    <property type="project" value="TreeGrafter"/>
</dbReference>
<dbReference type="Pfam" id="PF25967">
    <property type="entry name" value="RND-MFP_C"/>
    <property type="match status" value="1"/>
</dbReference>
<dbReference type="EMBL" id="CP001280">
    <property type="protein sequence ID" value="ACK49073.1"/>
    <property type="molecule type" value="Genomic_DNA"/>
</dbReference>
<dbReference type="PANTHER" id="PTHR30469">
    <property type="entry name" value="MULTIDRUG RESISTANCE PROTEIN MDTA"/>
    <property type="match status" value="1"/>
</dbReference>
<reference evidence="3 4" key="1">
    <citation type="journal article" date="2010" name="J. Bacteriol.">
        <title>Complete genome sequence of the aerobic facultative methanotroph Methylocella silvestris BL2.</title>
        <authorList>
            <person name="Chen Y."/>
            <person name="Crombie A."/>
            <person name="Rahman M.T."/>
            <person name="Dedysh S.N."/>
            <person name="Liesack W."/>
            <person name="Stott M.B."/>
            <person name="Alam M."/>
            <person name="Theisen A.R."/>
            <person name="Murrell J.C."/>
            <person name="Dunfield P.F."/>
        </authorList>
    </citation>
    <scope>NUCLEOTIDE SEQUENCE [LARGE SCALE GENOMIC DNA]</scope>
    <source>
        <strain evidence="4">DSM 15510 / CIP 108128 / LMG 27833 / NCIMB 13906 / BL2</strain>
    </source>
</reference>
<dbReference type="InterPro" id="IPR058627">
    <property type="entry name" value="MdtA-like_C"/>
</dbReference>
<gene>
    <name evidence="3" type="ordered locus">Msil_0091</name>
</gene>
<protein>
    <submittedName>
        <fullName evidence="3">Efflux transporter, RND family, MFP subunit</fullName>
    </submittedName>
</protein>
<dbReference type="HOGENOM" id="CLU_018816_7_0_5"/>
<name>B8EL78_METSB</name>
<keyword evidence="4" id="KW-1185">Reference proteome</keyword>
<feature type="domain" description="CusB-like beta-barrel" evidence="1">
    <location>
        <begin position="169"/>
        <end position="231"/>
    </location>
</feature>
<dbReference type="AlphaFoldDB" id="B8EL78"/>
<evidence type="ECO:0000259" key="1">
    <source>
        <dbReference type="Pfam" id="PF25954"/>
    </source>
</evidence>
<accession>B8EL78</accession>
<evidence type="ECO:0000259" key="2">
    <source>
        <dbReference type="Pfam" id="PF25967"/>
    </source>
</evidence>
<sequence length="306" mass="32243">MTRSARLRAPTLGENFAAIKKRRESRGAIALLAAVALAGPLRAEPADRAMTVSVVKTKTQCFVDSMRLNGRIVARDESLVRPDVEGLQIVQVLVEDGASVTAGQPLAQLARPDWLPGLPTKATMTASASGLVVYGRLPVGMPASARGEPMFRIIRDGQLELLVDLPLPALARIKPGQIAQIEALDESEFAGTVRLILPEVDPLTQQGRARIQLSSSAGLRLGAFATAAIDAGQSCGPAAPLSSILYGPEGAIVQVVRDNRVETRRVKVGLFGGAEAEIREGLAPGDVVVARAGAFLREGDIVRTVP</sequence>
<dbReference type="Pfam" id="PF25954">
    <property type="entry name" value="Beta-barrel_RND_2"/>
    <property type="match status" value="1"/>
</dbReference>
<feature type="domain" description="Multidrug resistance protein MdtA-like C-terminal permuted SH3" evidence="2">
    <location>
        <begin position="239"/>
        <end position="289"/>
    </location>
</feature>
<dbReference type="Proteomes" id="UP000002257">
    <property type="component" value="Chromosome"/>
</dbReference>
<dbReference type="Gene3D" id="2.40.50.100">
    <property type="match status" value="1"/>
</dbReference>
<dbReference type="InterPro" id="IPR058792">
    <property type="entry name" value="Beta-barrel_RND_2"/>
</dbReference>
<dbReference type="STRING" id="395965.Msil_0091"/>
<dbReference type="GO" id="GO:1990281">
    <property type="term" value="C:efflux pump complex"/>
    <property type="evidence" value="ECO:0007669"/>
    <property type="project" value="TreeGrafter"/>
</dbReference>